<dbReference type="Proteomes" id="UP001239111">
    <property type="component" value="Chromosome 3"/>
</dbReference>
<gene>
    <name evidence="1" type="ORF">QAD02_005724</name>
</gene>
<protein>
    <submittedName>
        <fullName evidence="1">Uncharacterized protein</fullName>
    </submittedName>
</protein>
<comment type="caution">
    <text evidence="1">The sequence shown here is derived from an EMBL/GenBank/DDBJ whole genome shotgun (WGS) entry which is preliminary data.</text>
</comment>
<evidence type="ECO:0000313" key="1">
    <source>
        <dbReference type="EMBL" id="KAJ8674462.1"/>
    </source>
</evidence>
<proteinExistence type="predicted"/>
<keyword evidence="2" id="KW-1185">Reference proteome</keyword>
<dbReference type="EMBL" id="CM056743">
    <property type="protein sequence ID" value="KAJ8674462.1"/>
    <property type="molecule type" value="Genomic_DNA"/>
</dbReference>
<sequence>KNIVNLPFLFLIAIAIVGSVDGTLKVEAEGSATLDGSKILDGAAKVKNRMESSLGKLKSALGGVSGHVESGGSLNHGGGFSASQSSIGGGYENSQTHGGVKGTLETSFSKTGHGSGLSHNRSYAIGKRSAELDGNVQLNFGGDAEMARGGHHEKGFEFSHSGGHGSGVAGGLQGQAGLNSGGKNAIGLGDHGGLGLGAGSQAGYESSSSGELSIDGAGGKNKRESGLSDGKSHVTREKSVGFDVGGGIKNGVTGSFGGGHGRLEHEFGISSSGSRGSDSLFGKHLEGGMRLRRDSQSQTKFQNDGLSADSAGSGGKKELHGASVMSNHFKVDIGKSKESSYNGLLELRDNICLNVDKYEIQMNESNPDKKCFCATRRGVV</sequence>
<name>A0ACC2NTS0_9HYME</name>
<accession>A0ACC2NTS0</accession>
<feature type="non-terminal residue" evidence="1">
    <location>
        <position position="1"/>
    </location>
</feature>
<evidence type="ECO:0000313" key="2">
    <source>
        <dbReference type="Proteomes" id="UP001239111"/>
    </source>
</evidence>
<reference evidence="1" key="1">
    <citation type="submission" date="2023-04" db="EMBL/GenBank/DDBJ databases">
        <title>A chromosome-level genome assembly of the parasitoid wasp Eretmocerus hayati.</title>
        <authorList>
            <person name="Zhong Y."/>
            <person name="Liu S."/>
            <person name="Liu Y."/>
        </authorList>
    </citation>
    <scope>NUCLEOTIDE SEQUENCE</scope>
    <source>
        <strain evidence="1">ZJU_SS_LIU_2023</strain>
    </source>
</reference>
<organism evidence="1 2">
    <name type="scientific">Eretmocerus hayati</name>
    <dbReference type="NCBI Taxonomy" id="131215"/>
    <lineage>
        <taxon>Eukaryota</taxon>
        <taxon>Metazoa</taxon>
        <taxon>Ecdysozoa</taxon>
        <taxon>Arthropoda</taxon>
        <taxon>Hexapoda</taxon>
        <taxon>Insecta</taxon>
        <taxon>Pterygota</taxon>
        <taxon>Neoptera</taxon>
        <taxon>Endopterygota</taxon>
        <taxon>Hymenoptera</taxon>
        <taxon>Apocrita</taxon>
        <taxon>Proctotrupomorpha</taxon>
        <taxon>Chalcidoidea</taxon>
        <taxon>Aphelinidae</taxon>
        <taxon>Aphelininae</taxon>
        <taxon>Eretmocerus</taxon>
    </lineage>
</organism>